<dbReference type="Proteomes" id="UP000234681">
    <property type="component" value="Chromosome 14"/>
</dbReference>
<reference evidence="2" key="1">
    <citation type="submission" date="2005-09" db="EMBL/GenBank/DDBJ databases">
        <authorList>
            <person name="Mural R.J."/>
            <person name="Li P.W."/>
            <person name="Adams M.D."/>
            <person name="Amanatides P.G."/>
            <person name="Baden-Tillson H."/>
            <person name="Barnstead M."/>
            <person name="Chin S.H."/>
            <person name="Dew I."/>
            <person name="Evans C.A."/>
            <person name="Ferriera S."/>
            <person name="Flanigan M."/>
            <person name="Fosler C."/>
            <person name="Glodek A."/>
            <person name="Gu Z."/>
            <person name="Holt R.A."/>
            <person name="Jennings D."/>
            <person name="Kraft C.L."/>
            <person name="Lu F."/>
            <person name="Nguyen T."/>
            <person name="Nusskern D.R."/>
            <person name="Pfannkoch C.M."/>
            <person name="Sitter C."/>
            <person name="Sutton G.G."/>
            <person name="Venter J.C."/>
            <person name="Wang Z."/>
            <person name="Woodage T."/>
            <person name="Zheng X.H."/>
            <person name="Zhong F."/>
        </authorList>
    </citation>
    <scope>NUCLEOTIDE SEQUENCE [LARGE SCALE GENOMIC DNA]</scope>
    <source>
        <strain>BN</strain>
        <strain evidence="2">Sprague-Dawley</strain>
    </source>
</reference>
<gene>
    <name evidence="1" type="ORF">rCG_37963</name>
</gene>
<sequence length="97" mass="10929">MMIRNLMTLSTVCRTYMAYRMSPSSTCSLNFLTFSNKALACSPSFLSRAPAVDLSTTNFSGIDLRDWDLTRLPSGPDWMVLDLFMLFFLLSFSSESS</sequence>
<protein>
    <submittedName>
        <fullName evidence="1">RCG37963, isoform CRA_b</fullName>
    </submittedName>
</protein>
<accession>A6K5Q2</accession>
<evidence type="ECO:0000313" key="1">
    <source>
        <dbReference type="EMBL" id="EDL99472.1"/>
    </source>
</evidence>
<evidence type="ECO:0000313" key="2">
    <source>
        <dbReference type="Proteomes" id="UP000234681"/>
    </source>
</evidence>
<feature type="non-terminal residue" evidence="1">
    <location>
        <position position="97"/>
    </location>
</feature>
<name>A6K5Q2_RAT</name>
<organism evidence="1 2">
    <name type="scientific">Rattus norvegicus</name>
    <name type="common">Rat</name>
    <dbReference type="NCBI Taxonomy" id="10116"/>
    <lineage>
        <taxon>Eukaryota</taxon>
        <taxon>Metazoa</taxon>
        <taxon>Chordata</taxon>
        <taxon>Craniata</taxon>
        <taxon>Vertebrata</taxon>
        <taxon>Euteleostomi</taxon>
        <taxon>Mammalia</taxon>
        <taxon>Eutheria</taxon>
        <taxon>Euarchontoglires</taxon>
        <taxon>Glires</taxon>
        <taxon>Rodentia</taxon>
        <taxon>Myomorpha</taxon>
        <taxon>Muroidea</taxon>
        <taxon>Muridae</taxon>
        <taxon>Murinae</taxon>
        <taxon>Rattus</taxon>
    </lineage>
</organism>
<dbReference type="AlphaFoldDB" id="A6K5Q2"/>
<dbReference type="EMBL" id="CH474022">
    <property type="protein sequence ID" value="EDL99472.1"/>
    <property type="molecule type" value="Genomic_DNA"/>
</dbReference>
<proteinExistence type="predicted"/>